<protein>
    <submittedName>
        <fullName evidence="2">Uncharacterized protein</fullName>
    </submittedName>
</protein>
<evidence type="ECO:0000313" key="3">
    <source>
        <dbReference type="Proteomes" id="UP001189429"/>
    </source>
</evidence>
<keyword evidence="3" id="KW-1185">Reference proteome</keyword>
<accession>A0ABN9PCW2</accession>
<dbReference type="EMBL" id="CAUYUJ010000461">
    <property type="protein sequence ID" value="CAK0790687.1"/>
    <property type="molecule type" value="Genomic_DNA"/>
</dbReference>
<comment type="caution">
    <text evidence="2">The sequence shown here is derived from an EMBL/GenBank/DDBJ whole genome shotgun (WGS) entry which is preliminary data.</text>
</comment>
<dbReference type="Proteomes" id="UP001189429">
    <property type="component" value="Unassembled WGS sequence"/>
</dbReference>
<organism evidence="2 3">
    <name type="scientific">Prorocentrum cordatum</name>
    <dbReference type="NCBI Taxonomy" id="2364126"/>
    <lineage>
        <taxon>Eukaryota</taxon>
        <taxon>Sar</taxon>
        <taxon>Alveolata</taxon>
        <taxon>Dinophyceae</taxon>
        <taxon>Prorocentrales</taxon>
        <taxon>Prorocentraceae</taxon>
        <taxon>Prorocentrum</taxon>
    </lineage>
</organism>
<sequence length="237" mass="24196">ALSPQDVSPLRALLTQSSLRASGLRAWGSEVAGGEESLQGPEGSAATFLLVCDRTRAALFRERNSAPGALLGGPVYSECAAALASLRVGGDVVSVLSDCTALTDALVQRSSGGARGAGLCKDLVADLQPPAPVPEASAPSGGVPAGAAQAMEEVCVETLQIVETGVSCLSFQDCMGGRSVAAGGRCRGRSVAAPRPPVAARARPAPRISRRAACAAPRAPRRLQQGARTAQLERFRR</sequence>
<evidence type="ECO:0000313" key="2">
    <source>
        <dbReference type="EMBL" id="CAK0790687.1"/>
    </source>
</evidence>
<feature type="non-terminal residue" evidence="2">
    <location>
        <position position="237"/>
    </location>
</feature>
<gene>
    <name evidence="2" type="ORF">PCOR1329_LOCUS1906</name>
</gene>
<reference evidence="2" key="1">
    <citation type="submission" date="2023-10" db="EMBL/GenBank/DDBJ databases">
        <authorList>
            <person name="Chen Y."/>
            <person name="Shah S."/>
            <person name="Dougan E. K."/>
            <person name="Thang M."/>
            <person name="Chan C."/>
        </authorList>
    </citation>
    <scope>NUCLEOTIDE SEQUENCE [LARGE SCALE GENOMIC DNA]</scope>
</reference>
<feature type="region of interest" description="Disordered" evidence="1">
    <location>
        <begin position="216"/>
        <end position="237"/>
    </location>
</feature>
<name>A0ABN9PCW2_9DINO</name>
<feature type="non-terminal residue" evidence="2">
    <location>
        <position position="1"/>
    </location>
</feature>
<evidence type="ECO:0000256" key="1">
    <source>
        <dbReference type="SAM" id="MobiDB-lite"/>
    </source>
</evidence>
<proteinExistence type="predicted"/>